<feature type="transmembrane region" description="Helical" evidence="1">
    <location>
        <begin position="21"/>
        <end position="45"/>
    </location>
</feature>
<organism evidence="3 4">
    <name type="scientific">Tsukamurella soli</name>
    <dbReference type="NCBI Taxonomy" id="644556"/>
    <lineage>
        <taxon>Bacteria</taxon>
        <taxon>Bacillati</taxon>
        <taxon>Actinomycetota</taxon>
        <taxon>Actinomycetes</taxon>
        <taxon>Mycobacteriales</taxon>
        <taxon>Tsukamurellaceae</taxon>
        <taxon>Tsukamurella</taxon>
    </lineage>
</organism>
<keyword evidence="1" id="KW-0472">Membrane</keyword>
<dbReference type="Pfam" id="PF02470">
    <property type="entry name" value="MlaD"/>
    <property type="match status" value="1"/>
</dbReference>
<dbReference type="PANTHER" id="PTHR33371:SF18">
    <property type="entry name" value="MCE-FAMILY PROTEIN MCE3C"/>
    <property type="match status" value="1"/>
</dbReference>
<keyword evidence="1" id="KW-0812">Transmembrane</keyword>
<dbReference type="EMBL" id="BAABFR010000079">
    <property type="protein sequence ID" value="GAA4400412.1"/>
    <property type="molecule type" value="Genomic_DNA"/>
</dbReference>
<dbReference type="RefSeq" id="WP_344999147.1">
    <property type="nucleotide sequence ID" value="NZ_BAABFR010000079.1"/>
</dbReference>
<dbReference type="InterPro" id="IPR003399">
    <property type="entry name" value="Mce/MlaD"/>
</dbReference>
<reference evidence="4" key="1">
    <citation type="journal article" date="2019" name="Int. J. Syst. Evol. Microbiol.">
        <title>The Global Catalogue of Microorganisms (GCM) 10K type strain sequencing project: providing services to taxonomists for standard genome sequencing and annotation.</title>
        <authorList>
            <consortium name="The Broad Institute Genomics Platform"/>
            <consortium name="The Broad Institute Genome Sequencing Center for Infectious Disease"/>
            <person name="Wu L."/>
            <person name="Ma J."/>
        </authorList>
    </citation>
    <scope>NUCLEOTIDE SEQUENCE [LARGE SCALE GENOMIC DNA]</scope>
    <source>
        <strain evidence="4">JCM 17688</strain>
    </source>
</reference>
<dbReference type="InterPro" id="IPR052336">
    <property type="entry name" value="MlaD_Phospholipid_Transporter"/>
</dbReference>
<name>A0ABP8K4T3_9ACTN</name>
<evidence type="ECO:0000259" key="2">
    <source>
        <dbReference type="Pfam" id="PF02470"/>
    </source>
</evidence>
<protein>
    <submittedName>
        <fullName evidence="3">MCE family protein</fullName>
    </submittedName>
</protein>
<evidence type="ECO:0000313" key="4">
    <source>
        <dbReference type="Proteomes" id="UP001500635"/>
    </source>
</evidence>
<keyword evidence="1" id="KW-1133">Transmembrane helix</keyword>
<gene>
    <name evidence="3" type="ORF">GCM10023147_39000</name>
</gene>
<sequence>MQSKVKFFNRPMPTVTQERRYQLNWGIAGIVIVVILGLLAGYLYLGQPGKKEIQARFTEAQTVMNGADVRVDGFRVGSVTGTKIEDGDVLVTMKIDSNIFVGDASTIATRMLTVVGGYYLALNPLGTSPLTSPIPPERVTTPYSLLETFQHATPKLQAVDVTPIRETMAQLNEALVGHPDSIRNGVQSFDKMVDNVIRQQDQAGEFIKILGQYSGQVRDNGELLVSIMHNFATFFAAGQVNLAGFQSYLTNVQQIVQRLVPVENVYLNQIDPLASRLDALVAKAKQLLAQAEPTIQQGVSLIKKLQAQIAPDGSISVNQAAKRFLATNVCIPAPGVSC</sequence>
<proteinExistence type="predicted"/>
<evidence type="ECO:0000256" key="1">
    <source>
        <dbReference type="SAM" id="Phobius"/>
    </source>
</evidence>
<dbReference type="PANTHER" id="PTHR33371">
    <property type="entry name" value="INTERMEMBRANE PHOSPHOLIPID TRANSPORT SYSTEM BINDING PROTEIN MLAD-RELATED"/>
    <property type="match status" value="1"/>
</dbReference>
<keyword evidence="4" id="KW-1185">Reference proteome</keyword>
<dbReference type="Proteomes" id="UP001500635">
    <property type="component" value="Unassembled WGS sequence"/>
</dbReference>
<comment type="caution">
    <text evidence="3">The sequence shown here is derived from an EMBL/GenBank/DDBJ whole genome shotgun (WGS) entry which is preliminary data.</text>
</comment>
<feature type="domain" description="Mce/MlaD" evidence="2">
    <location>
        <begin position="50"/>
        <end position="124"/>
    </location>
</feature>
<evidence type="ECO:0000313" key="3">
    <source>
        <dbReference type="EMBL" id="GAA4400412.1"/>
    </source>
</evidence>
<accession>A0ABP8K4T3</accession>